<dbReference type="PANTHER" id="PTHR47189:SF1">
    <property type="entry name" value="MHC CLASS II TRANSACTIVATOR"/>
    <property type="match status" value="1"/>
</dbReference>
<evidence type="ECO:0000256" key="2">
    <source>
        <dbReference type="ARBA" id="ARBA00022737"/>
    </source>
</evidence>
<reference evidence="3" key="1">
    <citation type="submission" date="2025-08" db="UniProtKB">
        <authorList>
            <consortium name="Ensembl"/>
        </authorList>
    </citation>
    <scope>IDENTIFICATION</scope>
</reference>
<keyword evidence="1" id="KW-0433">Leucine-rich repeat</keyword>
<evidence type="ECO:0000313" key="4">
    <source>
        <dbReference type="Proteomes" id="UP000694392"/>
    </source>
</evidence>
<name>A0A8D0GG49_SPHPU</name>
<dbReference type="InterPro" id="IPR001611">
    <property type="entry name" value="Leu-rich_rpt"/>
</dbReference>
<proteinExistence type="predicted"/>
<dbReference type="Pfam" id="PF13516">
    <property type="entry name" value="LRR_6"/>
    <property type="match status" value="3"/>
</dbReference>
<accession>A0A8D0GG49</accession>
<dbReference type="InterPro" id="IPR032675">
    <property type="entry name" value="LRR_dom_sf"/>
</dbReference>
<organism evidence="3 4">
    <name type="scientific">Sphenodon punctatus</name>
    <name type="common">Tuatara</name>
    <name type="synonym">Hatteria punctata</name>
    <dbReference type="NCBI Taxonomy" id="8508"/>
    <lineage>
        <taxon>Eukaryota</taxon>
        <taxon>Metazoa</taxon>
        <taxon>Chordata</taxon>
        <taxon>Craniata</taxon>
        <taxon>Vertebrata</taxon>
        <taxon>Euteleostomi</taxon>
        <taxon>Lepidosauria</taxon>
        <taxon>Sphenodontia</taxon>
        <taxon>Sphenodontidae</taxon>
        <taxon>Sphenodon</taxon>
    </lineage>
</organism>
<keyword evidence="4" id="KW-1185">Reference proteome</keyword>
<reference evidence="3" key="2">
    <citation type="submission" date="2025-09" db="UniProtKB">
        <authorList>
            <consortium name="Ensembl"/>
        </authorList>
    </citation>
    <scope>IDENTIFICATION</scope>
</reference>
<sequence length="183" mass="20297">MKLSISLPGMCHLKILHLQSNNIGSPVGPQLARALAECPHVEEISLSENSFGDSGVRVFSEELPRLTQLRKIELKLCEISDCSSKPLVLSMSCCPLIEEIILSWNSLGDESALQLAMVLPVMTRLRILDLDKNLITAHGASRLAESLAQSPGIQIVRLWKNQIPKNVEENLGKQDSRLHFSFF</sequence>
<dbReference type="SUPFAM" id="SSF52047">
    <property type="entry name" value="RNI-like"/>
    <property type="match status" value="1"/>
</dbReference>
<dbReference type="SMART" id="SM00368">
    <property type="entry name" value="LRR_RI"/>
    <property type="match status" value="4"/>
</dbReference>
<dbReference type="GO" id="GO:0045348">
    <property type="term" value="P:positive regulation of MHC class II biosynthetic process"/>
    <property type="evidence" value="ECO:0007669"/>
    <property type="project" value="TreeGrafter"/>
</dbReference>
<protein>
    <submittedName>
        <fullName evidence="3">Uncharacterized protein</fullName>
    </submittedName>
</protein>
<dbReference type="PANTHER" id="PTHR47189">
    <property type="entry name" value="MHC CLASS II TRANSACTIVATOR"/>
    <property type="match status" value="1"/>
</dbReference>
<evidence type="ECO:0000313" key="3">
    <source>
        <dbReference type="Ensembl" id="ENSSPUP00000005615.1"/>
    </source>
</evidence>
<dbReference type="OMA" id="MPLAICF"/>
<keyword evidence="2" id="KW-0677">Repeat</keyword>
<dbReference type="GO" id="GO:0045345">
    <property type="term" value="P:positive regulation of MHC class I biosynthetic process"/>
    <property type="evidence" value="ECO:0007669"/>
    <property type="project" value="TreeGrafter"/>
</dbReference>
<dbReference type="GeneTree" id="ENSGT00940000160652"/>
<evidence type="ECO:0000256" key="1">
    <source>
        <dbReference type="ARBA" id="ARBA00022614"/>
    </source>
</evidence>
<dbReference type="GO" id="GO:0045944">
    <property type="term" value="P:positive regulation of transcription by RNA polymerase II"/>
    <property type="evidence" value="ECO:0007669"/>
    <property type="project" value="TreeGrafter"/>
</dbReference>
<dbReference type="Ensembl" id="ENSSPUT00000005970.1">
    <property type="protein sequence ID" value="ENSSPUP00000005615.1"/>
    <property type="gene ID" value="ENSSPUG00000004334.1"/>
</dbReference>
<dbReference type="Gene3D" id="3.80.10.10">
    <property type="entry name" value="Ribonuclease Inhibitor"/>
    <property type="match status" value="1"/>
</dbReference>
<dbReference type="AlphaFoldDB" id="A0A8D0GG49"/>
<dbReference type="Proteomes" id="UP000694392">
    <property type="component" value="Unplaced"/>
</dbReference>